<name>A0ABQ7AZ61_BRACR</name>
<reference evidence="2 3" key="1">
    <citation type="journal article" date="2020" name="BMC Genomics">
        <title>Intraspecific diversification of the crop wild relative Brassica cretica Lam. using demographic model selection.</title>
        <authorList>
            <person name="Kioukis A."/>
            <person name="Michalopoulou V.A."/>
            <person name="Briers L."/>
            <person name="Pirintsos S."/>
            <person name="Studholme D.J."/>
            <person name="Pavlidis P."/>
            <person name="Sarris P.F."/>
        </authorList>
    </citation>
    <scope>NUCLEOTIDE SEQUENCE [LARGE SCALE GENOMIC DNA]</scope>
    <source>
        <strain evidence="3">cv. PFS-1207/04</strain>
    </source>
</reference>
<sequence length="368" mass="42030">MRVGDGDGKALATQTTSLKSTDHENIRRLDIDALIKALKDNGNSFGNTLGHSLAAYSESETNVQEDEVSGGPDQVQEGGYEQNEEHVPGEEDQERSEREEQEEQLEEERVDEVADPVQVTAEPSQVTLRRSSRIKKSPSNWVNTRVYLRHLPRADDRWRRREDRNRLERAVTGCQNIPRCQNHHRSETCFIRLRSTAQTRKGYPTFQQRSDSFPFRHYTWKAQPLKERNLATKVGVASRMAGIDNTGLASPISTSEFFFQFGKKTFLLERMKREKVSGKIGTKRDRSRPENRTVLTCPPQHHGHLAHGRGRPSPKSPHPWARMTSTTVTSPMGEDDQHHGHLIHVRGRPAHRSSRPRARTIRARFTSP</sequence>
<feature type="compositionally biased region" description="Basic and acidic residues" evidence="1">
    <location>
        <begin position="277"/>
        <end position="291"/>
    </location>
</feature>
<dbReference type="EMBL" id="QGKV02001556">
    <property type="protein sequence ID" value="KAF3519660.1"/>
    <property type="molecule type" value="Genomic_DNA"/>
</dbReference>
<evidence type="ECO:0000256" key="1">
    <source>
        <dbReference type="SAM" id="MobiDB-lite"/>
    </source>
</evidence>
<evidence type="ECO:0000313" key="2">
    <source>
        <dbReference type="EMBL" id="KAF3519660.1"/>
    </source>
</evidence>
<organism evidence="2 3">
    <name type="scientific">Brassica cretica</name>
    <name type="common">Mustard</name>
    <dbReference type="NCBI Taxonomy" id="69181"/>
    <lineage>
        <taxon>Eukaryota</taxon>
        <taxon>Viridiplantae</taxon>
        <taxon>Streptophyta</taxon>
        <taxon>Embryophyta</taxon>
        <taxon>Tracheophyta</taxon>
        <taxon>Spermatophyta</taxon>
        <taxon>Magnoliopsida</taxon>
        <taxon>eudicotyledons</taxon>
        <taxon>Gunneridae</taxon>
        <taxon>Pentapetalae</taxon>
        <taxon>rosids</taxon>
        <taxon>malvids</taxon>
        <taxon>Brassicales</taxon>
        <taxon>Brassicaceae</taxon>
        <taxon>Brassiceae</taxon>
        <taxon>Brassica</taxon>
    </lineage>
</organism>
<keyword evidence="3" id="KW-1185">Reference proteome</keyword>
<feature type="region of interest" description="Disordered" evidence="1">
    <location>
        <begin position="277"/>
        <end position="368"/>
    </location>
</feature>
<feature type="compositionally biased region" description="Basic residues" evidence="1">
    <location>
        <begin position="301"/>
        <end position="312"/>
    </location>
</feature>
<protein>
    <submittedName>
        <fullName evidence="2">Uncharacterized protein</fullName>
    </submittedName>
</protein>
<dbReference type="Proteomes" id="UP000266723">
    <property type="component" value="Unassembled WGS sequence"/>
</dbReference>
<proteinExistence type="predicted"/>
<evidence type="ECO:0000313" key="3">
    <source>
        <dbReference type="Proteomes" id="UP000266723"/>
    </source>
</evidence>
<feature type="compositionally biased region" description="Basic residues" evidence="1">
    <location>
        <begin position="340"/>
        <end position="362"/>
    </location>
</feature>
<accession>A0ABQ7AZ61</accession>
<comment type="caution">
    <text evidence="2">The sequence shown here is derived from an EMBL/GenBank/DDBJ whole genome shotgun (WGS) entry which is preliminary data.</text>
</comment>
<feature type="region of interest" description="Disordered" evidence="1">
    <location>
        <begin position="1"/>
        <end position="21"/>
    </location>
</feature>
<feature type="region of interest" description="Disordered" evidence="1">
    <location>
        <begin position="56"/>
        <end position="115"/>
    </location>
</feature>
<gene>
    <name evidence="2" type="ORF">DY000_02060121</name>
</gene>
<feature type="compositionally biased region" description="Acidic residues" evidence="1">
    <location>
        <begin position="90"/>
        <end position="114"/>
    </location>
</feature>